<feature type="compositionally biased region" description="Acidic residues" evidence="1">
    <location>
        <begin position="165"/>
        <end position="175"/>
    </location>
</feature>
<dbReference type="EMBL" id="JACCJB010000026">
    <property type="protein sequence ID" value="KAF6217681.1"/>
    <property type="molecule type" value="Genomic_DNA"/>
</dbReference>
<feature type="compositionally biased region" description="Basic and acidic residues" evidence="1">
    <location>
        <begin position="176"/>
        <end position="186"/>
    </location>
</feature>
<feature type="region of interest" description="Disordered" evidence="1">
    <location>
        <begin position="38"/>
        <end position="186"/>
    </location>
</feature>
<feature type="compositionally biased region" description="Basic and acidic residues" evidence="1">
    <location>
        <begin position="47"/>
        <end position="56"/>
    </location>
</feature>
<dbReference type="AlphaFoldDB" id="A0A8H6C6Q7"/>
<reference evidence="2 3" key="1">
    <citation type="journal article" date="2020" name="Genomics">
        <title>Complete, high-quality genomes from long-read metagenomic sequencing of two wolf lichen thalli reveals enigmatic genome architecture.</title>
        <authorList>
            <person name="McKenzie S.K."/>
            <person name="Walston R.F."/>
            <person name="Allen J.L."/>
        </authorList>
    </citation>
    <scope>NUCLEOTIDE SEQUENCE [LARGE SCALE GENOMIC DNA]</scope>
    <source>
        <strain evidence="2">WasteWater1</strain>
    </source>
</reference>
<organism evidence="2 3">
    <name type="scientific">Letharia lupina</name>
    <dbReference type="NCBI Taxonomy" id="560253"/>
    <lineage>
        <taxon>Eukaryota</taxon>
        <taxon>Fungi</taxon>
        <taxon>Dikarya</taxon>
        <taxon>Ascomycota</taxon>
        <taxon>Pezizomycotina</taxon>
        <taxon>Lecanoromycetes</taxon>
        <taxon>OSLEUM clade</taxon>
        <taxon>Lecanoromycetidae</taxon>
        <taxon>Lecanorales</taxon>
        <taxon>Lecanorineae</taxon>
        <taxon>Parmeliaceae</taxon>
        <taxon>Letharia</taxon>
    </lineage>
</organism>
<dbReference type="RefSeq" id="XP_037147116.1">
    <property type="nucleotide sequence ID" value="XM_037297680.1"/>
</dbReference>
<evidence type="ECO:0000256" key="1">
    <source>
        <dbReference type="SAM" id="MobiDB-lite"/>
    </source>
</evidence>
<feature type="compositionally biased region" description="Polar residues" evidence="1">
    <location>
        <begin position="83"/>
        <end position="107"/>
    </location>
</feature>
<protein>
    <submittedName>
        <fullName evidence="2">Uncharacterized protein</fullName>
    </submittedName>
</protein>
<accession>A0A8H6C6Q7</accession>
<evidence type="ECO:0000313" key="3">
    <source>
        <dbReference type="Proteomes" id="UP000593566"/>
    </source>
</evidence>
<name>A0A8H6C6Q7_9LECA</name>
<proteinExistence type="predicted"/>
<gene>
    <name evidence="2" type="ORF">HO133_006783</name>
</gene>
<keyword evidence="3" id="KW-1185">Reference proteome</keyword>
<feature type="compositionally biased region" description="Basic and acidic residues" evidence="1">
    <location>
        <begin position="108"/>
        <end position="164"/>
    </location>
</feature>
<dbReference type="GeneID" id="59335184"/>
<sequence length="186" mass="20998">MASERYLKFLLSDEYDPAGDSPYKFRQDYDRLAEHRDLLRNQSNAKEQTRATKRQAEGQCPGGASAAASDMQGTRFSVLPDNDNGSTISPSTKQNFSANFTIAQLKSLTKDQRKAEVNKVKRDIQALKKEKKAKKDAAAAEAKEKKVREEAKNEEKQEEAKKEDQDEASELDLGQDWEKVNRAGKR</sequence>
<evidence type="ECO:0000313" key="2">
    <source>
        <dbReference type="EMBL" id="KAF6217681.1"/>
    </source>
</evidence>
<comment type="caution">
    <text evidence="2">The sequence shown here is derived from an EMBL/GenBank/DDBJ whole genome shotgun (WGS) entry which is preliminary data.</text>
</comment>
<dbReference type="Proteomes" id="UP000593566">
    <property type="component" value="Unassembled WGS sequence"/>
</dbReference>